<dbReference type="RefSeq" id="WP_262599611.1">
    <property type="nucleotide sequence ID" value="NZ_CP103300.1"/>
</dbReference>
<organism evidence="2 3">
    <name type="scientific">Endozoicomonas euniceicola</name>
    <dbReference type="NCBI Taxonomy" id="1234143"/>
    <lineage>
        <taxon>Bacteria</taxon>
        <taxon>Pseudomonadati</taxon>
        <taxon>Pseudomonadota</taxon>
        <taxon>Gammaproteobacteria</taxon>
        <taxon>Oceanospirillales</taxon>
        <taxon>Endozoicomonadaceae</taxon>
        <taxon>Endozoicomonas</taxon>
    </lineage>
</organism>
<name>A0ABY6GYS0_9GAMM</name>
<dbReference type="InterPro" id="IPR049002">
    <property type="entry name" value="Stv"/>
</dbReference>
<sequence>MPFFKPKVKTSTPSEALRLFTCNRLAGRKVENLILYCHGGYELSLLDLTNASREKKFAVPSWLSIYFYAPHGSEIFSSIYKFMRGYYEPYKIYTGCEECFDYTLARTEEYSESKSYIKQVLLDYRSSLDKTDIKRLSRLFDIACPTDNWFIRLSEVLDIMKFHKKLSRYRKVHCLFCRGVVYPLREEAQLNIPSLRQRRESTTTVAPRLRGSDNGINLSATSLNSLHYYDPTSQLPPNIYKGDLGRWLITDIDVED</sequence>
<evidence type="ECO:0000313" key="3">
    <source>
        <dbReference type="Proteomes" id="UP001163255"/>
    </source>
</evidence>
<gene>
    <name evidence="2" type="ORF">NX720_04260</name>
</gene>
<dbReference type="Pfam" id="PF21527">
    <property type="entry name" value="Stv"/>
    <property type="match status" value="1"/>
</dbReference>
<proteinExistence type="predicted"/>
<reference evidence="2" key="1">
    <citation type="submission" date="2022-10" db="EMBL/GenBank/DDBJ databases">
        <title>Completed Genome Sequence of two octocoral isolated bacterium, Endozoicomonas euniceicola EF212T and Endozoicomonas gorgoniicola PS125T.</title>
        <authorList>
            <person name="Chiou Y.-J."/>
            <person name="Chen Y.-H."/>
        </authorList>
    </citation>
    <scope>NUCLEOTIDE SEQUENCE</scope>
    <source>
        <strain evidence="2">EF212</strain>
    </source>
</reference>
<protein>
    <recommendedName>
        <fullName evidence="1">Putative adhesin Stv domain-containing protein</fullName>
    </recommendedName>
</protein>
<evidence type="ECO:0000313" key="2">
    <source>
        <dbReference type="EMBL" id="UYM17143.1"/>
    </source>
</evidence>
<accession>A0ABY6GYS0</accession>
<keyword evidence="3" id="KW-1185">Reference proteome</keyword>
<feature type="domain" description="Putative adhesin Stv" evidence="1">
    <location>
        <begin position="33"/>
        <end position="178"/>
    </location>
</feature>
<evidence type="ECO:0000259" key="1">
    <source>
        <dbReference type="Pfam" id="PF21527"/>
    </source>
</evidence>
<dbReference type="EMBL" id="CP103300">
    <property type="protein sequence ID" value="UYM17143.1"/>
    <property type="molecule type" value="Genomic_DNA"/>
</dbReference>
<dbReference type="Proteomes" id="UP001163255">
    <property type="component" value="Chromosome"/>
</dbReference>